<dbReference type="OrthoDB" id="3357408at2759"/>
<protein>
    <submittedName>
        <fullName evidence="2">Uncharacterized protein</fullName>
    </submittedName>
</protein>
<dbReference type="EMBL" id="JABCKV010000022">
    <property type="protein sequence ID" value="KAG5646390.1"/>
    <property type="molecule type" value="Genomic_DNA"/>
</dbReference>
<keyword evidence="3" id="KW-1185">Reference proteome</keyword>
<keyword evidence="1" id="KW-0812">Transmembrane</keyword>
<name>A0A9P7GFJ7_9AGAR</name>
<evidence type="ECO:0000313" key="2">
    <source>
        <dbReference type="EMBL" id="KAG5646390.1"/>
    </source>
</evidence>
<reference evidence="2" key="1">
    <citation type="submission" date="2020-07" db="EMBL/GenBank/DDBJ databases">
        <authorList>
            <person name="Nieuwenhuis M."/>
            <person name="Van De Peppel L.J.J."/>
        </authorList>
    </citation>
    <scope>NUCLEOTIDE SEQUENCE</scope>
    <source>
        <strain evidence="2">AP01</strain>
        <tissue evidence="2">Mycelium</tissue>
    </source>
</reference>
<accession>A0A9P7GFJ7</accession>
<dbReference type="AlphaFoldDB" id="A0A9P7GFJ7"/>
<dbReference type="Proteomes" id="UP000775547">
    <property type="component" value="Unassembled WGS sequence"/>
</dbReference>
<reference evidence="2" key="2">
    <citation type="submission" date="2021-10" db="EMBL/GenBank/DDBJ databases">
        <title>Phylogenomics reveals ancestral predisposition of the termite-cultivated fungus Termitomyces towards a domesticated lifestyle.</title>
        <authorList>
            <person name="Auxier B."/>
            <person name="Grum-Grzhimaylo A."/>
            <person name="Cardenas M.E."/>
            <person name="Lodge J.D."/>
            <person name="Laessoe T."/>
            <person name="Pedersen O."/>
            <person name="Smith M.E."/>
            <person name="Kuyper T.W."/>
            <person name="Franco-Molano E.A."/>
            <person name="Baroni T.J."/>
            <person name="Aanen D.K."/>
        </authorList>
    </citation>
    <scope>NUCLEOTIDE SEQUENCE</scope>
    <source>
        <strain evidence="2">AP01</strain>
        <tissue evidence="2">Mycelium</tissue>
    </source>
</reference>
<gene>
    <name evidence="2" type="ORF">DXG03_003713</name>
</gene>
<keyword evidence="1" id="KW-1133">Transmembrane helix</keyword>
<sequence length="104" mass="11466">MASTGNSFTIAEGRLAGLVLESVILGFYLITFAHTLQALLTTGTRWKRSSEINHTLCIVALLMFCDVVVGFAMSFRIVWRAFILEPGNTQFVFGDLTNWTTTGS</sequence>
<keyword evidence="1" id="KW-0472">Membrane</keyword>
<feature type="transmembrane region" description="Helical" evidence="1">
    <location>
        <begin position="56"/>
        <end position="79"/>
    </location>
</feature>
<feature type="transmembrane region" description="Helical" evidence="1">
    <location>
        <begin position="15"/>
        <end position="36"/>
    </location>
</feature>
<comment type="caution">
    <text evidence="2">The sequence shown here is derived from an EMBL/GenBank/DDBJ whole genome shotgun (WGS) entry which is preliminary data.</text>
</comment>
<organism evidence="2 3">
    <name type="scientific">Asterophora parasitica</name>
    <dbReference type="NCBI Taxonomy" id="117018"/>
    <lineage>
        <taxon>Eukaryota</taxon>
        <taxon>Fungi</taxon>
        <taxon>Dikarya</taxon>
        <taxon>Basidiomycota</taxon>
        <taxon>Agaricomycotina</taxon>
        <taxon>Agaricomycetes</taxon>
        <taxon>Agaricomycetidae</taxon>
        <taxon>Agaricales</taxon>
        <taxon>Tricholomatineae</taxon>
        <taxon>Lyophyllaceae</taxon>
        <taxon>Asterophora</taxon>
    </lineage>
</organism>
<proteinExistence type="predicted"/>
<evidence type="ECO:0000256" key="1">
    <source>
        <dbReference type="SAM" id="Phobius"/>
    </source>
</evidence>
<evidence type="ECO:0000313" key="3">
    <source>
        <dbReference type="Proteomes" id="UP000775547"/>
    </source>
</evidence>